<reference evidence="2" key="1">
    <citation type="submission" date="2023-03" db="EMBL/GenBank/DDBJ databases">
        <title>Andean soil-derived lignocellulolytic bacterial consortium as a source of novel taxa and putative plastic-active enzymes.</title>
        <authorList>
            <person name="Diaz-Garcia L."/>
            <person name="Chuvochina M."/>
            <person name="Feuerriegel G."/>
            <person name="Bunk B."/>
            <person name="Sproer C."/>
            <person name="Streit W.R."/>
            <person name="Rodriguez L.M."/>
            <person name="Overmann J."/>
            <person name="Jimenez D.J."/>
        </authorList>
    </citation>
    <scope>NUCLEOTIDE SEQUENCE</scope>
    <source>
        <strain evidence="2">MAG 4610</strain>
    </source>
</reference>
<proteinExistence type="predicted"/>
<accession>A0AAJ5W163</accession>
<feature type="transmembrane region" description="Helical" evidence="1">
    <location>
        <begin position="254"/>
        <end position="280"/>
    </location>
</feature>
<feature type="transmembrane region" description="Helical" evidence="1">
    <location>
        <begin position="300"/>
        <end position="322"/>
    </location>
</feature>
<sequence length="372" mass="38354">MTRITPDAVRVVRAELLRLAVVFAAAAGLSLTLGMMFPVQFALDTGGYRDTAARSHAPIEAVADAEHHLATQLPGERSMMISEFATDAAAHGDRFGPVSLWVLLGSHPDPELTLMPDATRVAGAAREPGDLGDWADISADLAAALAVGPGDDISIGLTPTTDVTLRVRGIYAVREAGYAGAAILPVDAIERHAPHVETAPTSLVTTASPDRVREMLTGSPWREALLAIGYPEPFAVSDVGDLLTTREGESFIDLSLVLTLSGIAVAALLAIVVGETIALVRTFRDRAEILVELGAPPAGIYRTLLLGLAATTALGVGAGAAVGTLAYAPGFAGPALPPSVSAVWWLAAVACVAAGTGTAVVATRIQRKKVLA</sequence>
<gene>
    <name evidence="2" type="ORF">P0Y48_12905</name>
</gene>
<dbReference type="Proteomes" id="UP001213972">
    <property type="component" value="Chromosome"/>
</dbReference>
<keyword evidence="1" id="KW-0472">Membrane</keyword>
<keyword evidence="1" id="KW-0812">Transmembrane</keyword>
<feature type="transmembrane region" description="Helical" evidence="1">
    <location>
        <begin position="342"/>
        <end position="362"/>
    </location>
</feature>
<evidence type="ECO:0000313" key="3">
    <source>
        <dbReference type="Proteomes" id="UP001213972"/>
    </source>
</evidence>
<organism evidence="2 3">
    <name type="scientific">Candidatus Microbacterium phytovorans</name>
    <dbReference type="NCBI Taxonomy" id="3121374"/>
    <lineage>
        <taxon>Bacteria</taxon>
        <taxon>Bacillati</taxon>
        <taxon>Actinomycetota</taxon>
        <taxon>Actinomycetes</taxon>
        <taxon>Micrococcales</taxon>
        <taxon>Microbacteriaceae</taxon>
        <taxon>Microbacterium</taxon>
    </lineage>
</organism>
<protein>
    <submittedName>
        <fullName evidence="2">Uncharacterized protein</fullName>
    </submittedName>
</protein>
<name>A0AAJ5W163_9MICO</name>
<feature type="transmembrane region" description="Helical" evidence="1">
    <location>
        <begin position="16"/>
        <end position="37"/>
    </location>
</feature>
<dbReference type="AlphaFoldDB" id="A0AAJ5W163"/>
<evidence type="ECO:0000256" key="1">
    <source>
        <dbReference type="SAM" id="Phobius"/>
    </source>
</evidence>
<evidence type="ECO:0000313" key="2">
    <source>
        <dbReference type="EMBL" id="WEK13343.1"/>
    </source>
</evidence>
<dbReference type="EMBL" id="CP119321">
    <property type="protein sequence ID" value="WEK13343.1"/>
    <property type="molecule type" value="Genomic_DNA"/>
</dbReference>
<keyword evidence="1" id="KW-1133">Transmembrane helix</keyword>